<feature type="compositionally biased region" description="Basic and acidic residues" evidence="1">
    <location>
        <begin position="147"/>
        <end position="158"/>
    </location>
</feature>
<feature type="compositionally biased region" description="Basic and acidic residues" evidence="1">
    <location>
        <begin position="182"/>
        <end position="220"/>
    </location>
</feature>
<comment type="caution">
    <text evidence="2">The sequence shown here is derived from an EMBL/GenBank/DDBJ whole genome shotgun (WGS) entry which is preliminary data.</text>
</comment>
<proteinExistence type="predicted"/>
<dbReference type="AlphaFoldDB" id="A0A9D5BUS8"/>
<feature type="compositionally biased region" description="Polar residues" evidence="1">
    <location>
        <begin position="272"/>
        <end position="281"/>
    </location>
</feature>
<organism evidence="2 3">
    <name type="scientific">Dioscorea zingiberensis</name>
    <dbReference type="NCBI Taxonomy" id="325984"/>
    <lineage>
        <taxon>Eukaryota</taxon>
        <taxon>Viridiplantae</taxon>
        <taxon>Streptophyta</taxon>
        <taxon>Embryophyta</taxon>
        <taxon>Tracheophyta</taxon>
        <taxon>Spermatophyta</taxon>
        <taxon>Magnoliopsida</taxon>
        <taxon>Liliopsida</taxon>
        <taxon>Dioscoreales</taxon>
        <taxon>Dioscoreaceae</taxon>
        <taxon>Dioscorea</taxon>
    </lineage>
</organism>
<gene>
    <name evidence="2" type="ORF">J5N97_001021</name>
</gene>
<keyword evidence="3" id="KW-1185">Reference proteome</keyword>
<feature type="region of interest" description="Disordered" evidence="1">
    <location>
        <begin position="130"/>
        <end position="222"/>
    </location>
</feature>
<name>A0A9D5BUS8_9LILI</name>
<sequence>MLFVRLEIIPDQILKQENNNNREAFQKAVEEIFTDYKSWMGCFLRVSFINSKIQRQKTFESAMGKRRKHNVVGGSHKTDSPASPEAHTDNLKELKSVREERGKSKAEAIRDNNSRRYDLRKTKDIAWVKSGGSASTAKENNASKASRGKEPKKIRNDYDDADGLVTTRTHSGKGKESSAMQNKRERSFQEKKTKIDEAKKRRTTKASEDHIKKEASDSKMLKLGKRVSNRSFDAKTAMQDEVKLAVKEKSRAKIYNGTGSPKSKIGAAGMKSSKQNGSSPSKCPKTKEILRTNSPISREVTEPVDESVSTSVRKMKVMQSLGLIAPSGSPFERNLFTKGLPRIY</sequence>
<reference evidence="2 3" key="1">
    <citation type="journal article" date="2022" name="Hortic Res">
        <title>The genome of Dioscorea zingiberensis sheds light on the biosynthesis, origin and evolution of the medicinally important diosgenin saponins.</title>
        <authorList>
            <person name="Li Y."/>
            <person name="Tan C."/>
            <person name="Li Z."/>
            <person name="Guo J."/>
            <person name="Li S."/>
            <person name="Chen X."/>
            <person name="Wang C."/>
            <person name="Dai X."/>
            <person name="Yang H."/>
            <person name="Song W."/>
            <person name="Hou L."/>
            <person name="Xu J."/>
            <person name="Tong Z."/>
            <person name="Xu A."/>
            <person name="Yuan X."/>
            <person name="Wang W."/>
            <person name="Yang Q."/>
            <person name="Chen L."/>
            <person name="Sun Z."/>
            <person name="Wang K."/>
            <person name="Pan B."/>
            <person name="Chen J."/>
            <person name="Bao Y."/>
            <person name="Liu F."/>
            <person name="Qi X."/>
            <person name="Gang D.R."/>
            <person name="Wen J."/>
            <person name="Li J."/>
        </authorList>
    </citation>
    <scope>NUCLEOTIDE SEQUENCE [LARGE SCALE GENOMIC DNA]</scope>
    <source>
        <strain evidence="2">Dzin_1.0</strain>
    </source>
</reference>
<dbReference type="EMBL" id="JAGGNH010000046">
    <property type="protein sequence ID" value="KAJ0961016.1"/>
    <property type="molecule type" value="Genomic_DNA"/>
</dbReference>
<protein>
    <submittedName>
        <fullName evidence="2">Uncharacterized protein</fullName>
    </submittedName>
</protein>
<evidence type="ECO:0000313" key="2">
    <source>
        <dbReference type="EMBL" id="KAJ0961016.1"/>
    </source>
</evidence>
<evidence type="ECO:0000313" key="3">
    <source>
        <dbReference type="Proteomes" id="UP001085076"/>
    </source>
</evidence>
<dbReference type="Proteomes" id="UP001085076">
    <property type="component" value="Unassembled WGS sequence"/>
</dbReference>
<feature type="region of interest" description="Disordered" evidence="1">
    <location>
        <begin position="255"/>
        <end position="311"/>
    </location>
</feature>
<feature type="compositionally biased region" description="Polar residues" evidence="1">
    <location>
        <begin position="132"/>
        <end position="144"/>
    </location>
</feature>
<feature type="region of interest" description="Disordered" evidence="1">
    <location>
        <begin position="61"/>
        <end position="89"/>
    </location>
</feature>
<evidence type="ECO:0000256" key="1">
    <source>
        <dbReference type="SAM" id="MobiDB-lite"/>
    </source>
</evidence>
<accession>A0A9D5BUS8</accession>